<dbReference type="EnsemblProtists" id="PYU1_T008830">
    <property type="protein sequence ID" value="PYU1_T008830"/>
    <property type="gene ID" value="PYU1_G008812"/>
</dbReference>
<sequence>MKIFAVTVAIAATLANLPSAFGWWDNGHMMVGEVATQLMDPKDVQTIHSVLTTWEKDFPNTDSITTAAIWADLVKCKSVSSYCMSPTSPSFSMMDVWHYIDLPANVNGDKWKGQDPSLALFADNLDGLSIDFMEKAMASFATTKSNWAANLLLRQFIHIFGDTHQPLHTIGGVSPGLPGGDAGGNSYAFASPCAFSNLHALWDAAAGEYSLNNWNVTMDFTPQLVANATELISWLPAIADPLNFDQYKDLSFSAFSTAMTGTNKGLRQVILDSYSYANTVVYSGLDLNFNSAKRVPCPSKTYTDWAATVAKHRIAIGGKRLAVVLTQFARQLRTLGLAQ</sequence>
<comment type="similarity">
    <text evidence="1">Belongs to the nuclease type I family.</text>
</comment>
<evidence type="ECO:0000256" key="1">
    <source>
        <dbReference type="ARBA" id="ARBA00009547"/>
    </source>
</evidence>
<keyword evidence="2" id="KW-0540">Nuclease</keyword>
<dbReference type="Proteomes" id="UP000019132">
    <property type="component" value="Unassembled WGS sequence"/>
</dbReference>
<dbReference type="EMBL" id="GL376558">
    <property type="status" value="NOT_ANNOTATED_CDS"/>
    <property type="molecule type" value="Genomic_DNA"/>
</dbReference>
<dbReference type="CDD" id="cd11010">
    <property type="entry name" value="S1-P1_nuclease"/>
    <property type="match status" value="1"/>
</dbReference>
<dbReference type="STRING" id="431595.K3WV33"/>
<dbReference type="PANTHER" id="PTHR33146:SF10">
    <property type="entry name" value="STRAND-SPECIFIC NUCLEASE, PUTATIVE-RELATED"/>
    <property type="match status" value="1"/>
</dbReference>
<dbReference type="InterPro" id="IPR008947">
    <property type="entry name" value="PLipase_C/P1_nuclease_dom_sf"/>
</dbReference>
<proteinExistence type="inferred from homology"/>
<evidence type="ECO:0000256" key="3">
    <source>
        <dbReference type="ARBA" id="ARBA00022723"/>
    </source>
</evidence>
<dbReference type="eggNOG" id="ENOG502S7N4">
    <property type="taxonomic scope" value="Eukaryota"/>
</dbReference>
<feature type="signal peptide" evidence="8">
    <location>
        <begin position="1"/>
        <end position="22"/>
    </location>
</feature>
<evidence type="ECO:0000256" key="5">
    <source>
        <dbReference type="ARBA" id="ARBA00022801"/>
    </source>
</evidence>
<evidence type="ECO:0000256" key="8">
    <source>
        <dbReference type="SAM" id="SignalP"/>
    </source>
</evidence>
<dbReference type="AlphaFoldDB" id="K3WV33"/>
<evidence type="ECO:0000256" key="4">
    <source>
        <dbReference type="ARBA" id="ARBA00022759"/>
    </source>
</evidence>
<dbReference type="FunCoup" id="K3WV33">
    <property type="interactions" value="6"/>
</dbReference>
<dbReference type="GO" id="GO:0006308">
    <property type="term" value="P:DNA catabolic process"/>
    <property type="evidence" value="ECO:0007669"/>
    <property type="project" value="InterPro"/>
</dbReference>
<organism evidence="9 10">
    <name type="scientific">Globisporangium ultimum (strain ATCC 200006 / CBS 805.95 / DAOM BR144)</name>
    <name type="common">Pythium ultimum</name>
    <dbReference type="NCBI Taxonomy" id="431595"/>
    <lineage>
        <taxon>Eukaryota</taxon>
        <taxon>Sar</taxon>
        <taxon>Stramenopiles</taxon>
        <taxon>Oomycota</taxon>
        <taxon>Peronosporomycetes</taxon>
        <taxon>Pythiales</taxon>
        <taxon>Pythiaceae</taxon>
        <taxon>Globisporangium</taxon>
    </lineage>
</organism>
<keyword evidence="8" id="KW-0732">Signal</keyword>
<name>K3WV33_GLOUD</name>
<dbReference type="HOGENOM" id="CLU_044365_1_1_1"/>
<keyword evidence="3" id="KW-0479">Metal-binding</keyword>
<dbReference type="VEuPathDB" id="FungiDB:PYU1_G008812"/>
<evidence type="ECO:0000256" key="7">
    <source>
        <dbReference type="ARBA" id="ARBA00023180"/>
    </source>
</evidence>
<dbReference type="Pfam" id="PF02265">
    <property type="entry name" value="S1-P1_nuclease"/>
    <property type="match status" value="1"/>
</dbReference>
<dbReference type="GO" id="GO:0003676">
    <property type="term" value="F:nucleic acid binding"/>
    <property type="evidence" value="ECO:0007669"/>
    <property type="project" value="InterPro"/>
</dbReference>
<reference evidence="10" key="2">
    <citation type="submission" date="2010-04" db="EMBL/GenBank/DDBJ databases">
        <authorList>
            <person name="Buell R."/>
            <person name="Hamilton J."/>
            <person name="Hostetler J."/>
        </authorList>
    </citation>
    <scope>NUCLEOTIDE SEQUENCE [LARGE SCALE GENOMIC DNA]</scope>
    <source>
        <strain evidence="10">DAOM:BR144</strain>
    </source>
</reference>
<keyword evidence="7" id="KW-0325">Glycoprotein</keyword>
<evidence type="ECO:0000313" key="10">
    <source>
        <dbReference type="Proteomes" id="UP000019132"/>
    </source>
</evidence>
<dbReference type="GO" id="GO:0046872">
    <property type="term" value="F:metal ion binding"/>
    <property type="evidence" value="ECO:0007669"/>
    <property type="project" value="UniProtKB-KW"/>
</dbReference>
<dbReference type="OMA" id="LRYFIHI"/>
<dbReference type="Gene3D" id="1.10.575.10">
    <property type="entry name" value="P1 Nuclease"/>
    <property type="match status" value="1"/>
</dbReference>
<dbReference type="GO" id="GO:0016788">
    <property type="term" value="F:hydrolase activity, acting on ester bonds"/>
    <property type="evidence" value="ECO:0007669"/>
    <property type="project" value="InterPro"/>
</dbReference>
<dbReference type="InParanoid" id="K3WV33"/>
<keyword evidence="10" id="KW-1185">Reference proteome</keyword>
<dbReference type="GO" id="GO:0004519">
    <property type="term" value="F:endonuclease activity"/>
    <property type="evidence" value="ECO:0007669"/>
    <property type="project" value="UniProtKB-KW"/>
</dbReference>
<evidence type="ECO:0000313" key="9">
    <source>
        <dbReference type="EnsemblProtists" id="PYU1_T008830"/>
    </source>
</evidence>
<keyword evidence="6" id="KW-1015">Disulfide bond</keyword>
<keyword evidence="5" id="KW-0378">Hydrolase</keyword>
<keyword evidence="4" id="KW-0255">Endonuclease</keyword>
<reference evidence="10" key="1">
    <citation type="journal article" date="2010" name="Genome Biol.">
        <title>Genome sequence of the necrotrophic plant pathogen Pythium ultimum reveals original pathogenicity mechanisms and effector repertoire.</title>
        <authorList>
            <person name="Levesque C.A."/>
            <person name="Brouwer H."/>
            <person name="Cano L."/>
            <person name="Hamilton J.P."/>
            <person name="Holt C."/>
            <person name="Huitema E."/>
            <person name="Raffaele S."/>
            <person name="Robideau G.P."/>
            <person name="Thines M."/>
            <person name="Win J."/>
            <person name="Zerillo M.M."/>
            <person name="Beakes G.W."/>
            <person name="Boore J.L."/>
            <person name="Busam D."/>
            <person name="Dumas B."/>
            <person name="Ferriera S."/>
            <person name="Fuerstenberg S.I."/>
            <person name="Gachon C.M."/>
            <person name="Gaulin E."/>
            <person name="Govers F."/>
            <person name="Grenville-Briggs L."/>
            <person name="Horner N."/>
            <person name="Hostetler J."/>
            <person name="Jiang R.H."/>
            <person name="Johnson J."/>
            <person name="Krajaejun T."/>
            <person name="Lin H."/>
            <person name="Meijer H.J."/>
            <person name="Moore B."/>
            <person name="Morris P."/>
            <person name="Phuntmart V."/>
            <person name="Puiu D."/>
            <person name="Shetty J."/>
            <person name="Stajich J.E."/>
            <person name="Tripathy S."/>
            <person name="Wawra S."/>
            <person name="van West P."/>
            <person name="Whitty B.R."/>
            <person name="Coutinho P.M."/>
            <person name="Henrissat B."/>
            <person name="Martin F."/>
            <person name="Thomas P.D."/>
            <person name="Tyler B.M."/>
            <person name="De Vries R.P."/>
            <person name="Kamoun S."/>
            <person name="Yandell M."/>
            <person name="Tisserat N."/>
            <person name="Buell C.R."/>
        </authorList>
    </citation>
    <scope>NUCLEOTIDE SEQUENCE</scope>
    <source>
        <strain evidence="10">DAOM:BR144</strain>
    </source>
</reference>
<dbReference type="InterPro" id="IPR003154">
    <property type="entry name" value="S1/P1nuclease"/>
</dbReference>
<protein>
    <submittedName>
        <fullName evidence="9">Uncharacterized protein</fullName>
    </submittedName>
</protein>
<evidence type="ECO:0000256" key="2">
    <source>
        <dbReference type="ARBA" id="ARBA00022722"/>
    </source>
</evidence>
<feature type="chain" id="PRO_5003868264" evidence="8">
    <location>
        <begin position="23"/>
        <end position="339"/>
    </location>
</feature>
<accession>K3WV33</accession>
<dbReference type="SUPFAM" id="SSF48537">
    <property type="entry name" value="Phospholipase C/P1 nuclease"/>
    <property type="match status" value="1"/>
</dbReference>
<evidence type="ECO:0000256" key="6">
    <source>
        <dbReference type="ARBA" id="ARBA00023157"/>
    </source>
</evidence>
<reference evidence="9" key="3">
    <citation type="submission" date="2015-02" db="UniProtKB">
        <authorList>
            <consortium name="EnsemblProtists"/>
        </authorList>
    </citation>
    <scope>IDENTIFICATION</scope>
    <source>
        <strain evidence="9">DAOM BR144</strain>
    </source>
</reference>
<dbReference type="PANTHER" id="PTHR33146">
    <property type="entry name" value="ENDONUCLEASE 4"/>
    <property type="match status" value="1"/>
</dbReference>